<feature type="compositionally biased region" description="Basic and acidic residues" evidence="5">
    <location>
        <begin position="574"/>
        <end position="589"/>
    </location>
</feature>
<accession>A0A427XF62</accession>
<dbReference type="OrthoDB" id="21643at2759"/>
<dbReference type="GO" id="GO:0003723">
    <property type="term" value="F:RNA binding"/>
    <property type="evidence" value="ECO:0007669"/>
    <property type="project" value="UniProtKB-UniRule"/>
</dbReference>
<evidence type="ECO:0000256" key="1">
    <source>
        <dbReference type="ARBA" id="ARBA00004604"/>
    </source>
</evidence>
<feature type="region of interest" description="Disordered" evidence="5">
    <location>
        <begin position="259"/>
        <end position="393"/>
    </location>
</feature>
<feature type="compositionally biased region" description="Acidic residues" evidence="5">
    <location>
        <begin position="537"/>
        <end position="552"/>
    </location>
</feature>
<dbReference type="InterPro" id="IPR000504">
    <property type="entry name" value="RRM_dom"/>
</dbReference>
<dbReference type="Pfam" id="PF00076">
    <property type="entry name" value="RRM_1"/>
    <property type="match status" value="1"/>
</dbReference>
<dbReference type="PANTHER" id="PTHR48029">
    <property type="entry name" value="NUCLEOLAR PROTEIN 8"/>
    <property type="match status" value="1"/>
</dbReference>
<keyword evidence="3" id="KW-0539">Nucleus</keyword>
<dbReference type="EMBL" id="RSCE01000015">
    <property type="protein sequence ID" value="RSH77551.1"/>
    <property type="molecule type" value="Genomic_DNA"/>
</dbReference>
<evidence type="ECO:0000313" key="8">
    <source>
        <dbReference type="Proteomes" id="UP000279236"/>
    </source>
</evidence>
<dbReference type="Gene3D" id="3.30.70.330">
    <property type="match status" value="1"/>
</dbReference>
<dbReference type="AlphaFoldDB" id="A0A427XF62"/>
<dbReference type="InterPro" id="IPR035979">
    <property type="entry name" value="RBD_domain_sf"/>
</dbReference>
<feature type="compositionally biased region" description="Acidic residues" evidence="5">
    <location>
        <begin position="606"/>
        <end position="634"/>
    </location>
</feature>
<evidence type="ECO:0000259" key="6">
    <source>
        <dbReference type="PROSITE" id="PS50102"/>
    </source>
</evidence>
<feature type="region of interest" description="Disordered" evidence="5">
    <location>
        <begin position="470"/>
        <end position="645"/>
    </location>
</feature>
<keyword evidence="8" id="KW-1185">Reference proteome</keyword>
<proteinExistence type="predicted"/>
<dbReference type="SMART" id="SM00360">
    <property type="entry name" value="RRM"/>
    <property type="match status" value="1"/>
</dbReference>
<name>A0A427XF62_9TREE</name>
<dbReference type="Proteomes" id="UP000279236">
    <property type="component" value="Unassembled WGS sequence"/>
</dbReference>
<dbReference type="PROSITE" id="PS50102">
    <property type="entry name" value="RRM"/>
    <property type="match status" value="1"/>
</dbReference>
<keyword evidence="2 4" id="KW-0694">RNA-binding</keyword>
<feature type="domain" description="RRM" evidence="6">
    <location>
        <begin position="7"/>
        <end position="86"/>
    </location>
</feature>
<feature type="region of interest" description="Disordered" evidence="5">
    <location>
        <begin position="726"/>
        <end position="804"/>
    </location>
</feature>
<evidence type="ECO:0000256" key="3">
    <source>
        <dbReference type="ARBA" id="ARBA00023242"/>
    </source>
</evidence>
<comment type="subcellular location">
    <subcellularLocation>
        <location evidence="1">Nucleus</location>
        <location evidence="1">Nucleolus</location>
    </subcellularLocation>
</comment>
<evidence type="ECO:0000256" key="4">
    <source>
        <dbReference type="PROSITE-ProRule" id="PRU00176"/>
    </source>
</evidence>
<feature type="compositionally biased region" description="Low complexity" evidence="5">
    <location>
        <begin position="553"/>
        <end position="568"/>
    </location>
</feature>
<feature type="compositionally biased region" description="Acidic residues" evidence="5">
    <location>
        <begin position="510"/>
        <end position="521"/>
    </location>
</feature>
<dbReference type="InterPro" id="IPR034138">
    <property type="entry name" value="NOP8_RRM"/>
</dbReference>
<feature type="compositionally biased region" description="Low complexity" evidence="5">
    <location>
        <begin position="352"/>
        <end position="375"/>
    </location>
</feature>
<sequence length="857" mass="92213">MGETVTKRLHIGGITPSITADHLRDRFRSFGTVQEVEEMGIDALGQHRPFAFLTIETTPAQLRKCLNIMSGAMWRGAQLRLAEAKPRYDAKLVADRNAPAGDAARRTSRRLRRAVVLNGGCKEAQDMSLVTTKNFTHRTFWVNDNGHLIRPMSMRPTHPIPAPLDAVRNSSARPPVRAHRRVIDPRRWAREHLILNGEVTPASEVPEWEFEDADEAEDADEEGRVLLGWWRRGDEETAVWARRPRVGDEEDAYEFEFGSEAGQSDSSDLFPAREGSPLFPTRADSPLFPARADSPLFPVREGTEAEDSSPLFPVRKELPEESASDSDVAASAESPLFPVRKELEEESDDADASVPSKSPSPSPVSTAPVAAAASLKRARAAEDSDSDDTAPVVPAVPEKIRAIGAAERSGALNVISSLLDVKADKAPAPVVKHSWTGYAESDSDDDLDYSALKPQTAADDDDFEVVVARASAPSPEVAPAYARSRSSVQQTMDFDKFPTAKHVGVNLPDMDSDSDSDDGDDSFMRGRPQVGGGPIPDESEDSGSDSDSDSDSDSSSSSGSSSSGSSDSSDSEEESKKENDKAKNDKKEESSDDSSDDSSSGSGSDSDSDSSDSDSDSSDSDSSDSGSEESDDEDIKQSGPAAAVPGKLKAMFAPAAAKTSSFSLMGTLAPDLEIDETIDVPLPTSKNAPELEVLAAVQRSTFDPDTNIPLFFPLPVRPVKRGEARSLLAPEPEPEADGEGEGHDEGYGGDQQGGHDAYGAASNPYENANSYDVGSAGPSRWGGAAAPGRWGQDTRTAQPVAAAPVATKKRAGFYEAETDEDMKKRWEARRLELTQGWKRKHREAVKHRRRRGGQDAE</sequence>
<evidence type="ECO:0000256" key="5">
    <source>
        <dbReference type="SAM" id="MobiDB-lite"/>
    </source>
</evidence>
<dbReference type="RefSeq" id="XP_028472698.1">
    <property type="nucleotide sequence ID" value="XM_028618810.1"/>
</dbReference>
<dbReference type="SUPFAM" id="SSF54928">
    <property type="entry name" value="RNA-binding domain, RBD"/>
    <property type="match status" value="1"/>
</dbReference>
<dbReference type="STRING" id="105984.A0A427XF62"/>
<reference evidence="7 8" key="1">
    <citation type="submission" date="2018-11" db="EMBL/GenBank/DDBJ databases">
        <title>Genome sequence of Apiotrichum porosum DSM 27194.</title>
        <authorList>
            <person name="Aliyu H."/>
            <person name="Gorte O."/>
            <person name="Ochsenreither K."/>
        </authorList>
    </citation>
    <scope>NUCLEOTIDE SEQUENCE [LARGE SCALE GENOMIC DNA]</scope>
    <source>
        <strain evidence="7 8">DSM 27194</strain>
    </source>
</reference>
<feature type="compositionally biased region" description="Low complexity" evidence="5">
    <location>
        <begin position="325"/>
        <end position="334"/>
    </location>
</feature>
<dbReference type="GO" id="GO:0005730">
    <property type="term" value="C:nucleolus"/>
    <property type="evidence" value="ECO:0007669"/>
    <property type="project" value="UniProtKB-SubCell"/>
</dbReference>
<protein>
    <recommendedName>
        <fullName evidence="6">RRM domain-containing protein</fullName>
    </recommendedName>
</protein>
<comment type="caution">
    <text evidence="7">The sequence shown here is derived from an EMBL/GenBank/DDBJ whole genome shotgun (WGS) entry which is preliminary data.</text>
</comment>
<dbReference type="CDD" id="cd12226">
    <property type="entry name" value="RRM_NOL8"/>
    <property type="match status" value="1"/>
</dbReference>
<feature type="compositionally biased region" description="Low complexity" evidence="5">
    <location>
        <begin position="774"/>
        <end position="804"/>
    </location>
</feature>
<evidence type="ECO:0000256" key="2">
    <source>
        <dbReference type="ARBA" id="ARBA00022884"/>
    </source>
</evidence>
<dbReference type="GeneID" id="39587650"/>
<gene>
    <name evidence="7" type="ORF">EHS24_003107</name>
</gene>
<dbReference type="PANTHER" id="PTHR48029:SF1">
    <property type="entry name" value="NUCLEOLAR PROTEIN 8"/>
    <property type="match status" value="1"/>
</dbReference>
<evidence type="ECO:0000313" key="7">
    <source>
        <dbReference type="EMBL" id="RSH77551.1"/>
    </source>
</evidence>
<organism evidence="7 8">
    <name type="scientific">Apiotrichum porosum</name>
    <dbReference type="NCBI Taxonomy" id="105984"/>
    <lineage>
        <taxon>Eukaryota</taxon>
        <taxon>Fungi</taxon>
        <taxon>Dikarya</taxon>
        <taxon>Basidiomycota</taxon>
        <taxon>Agaricomycotina</taxon>
        <taxon>Tremellomycetes</taxon>
        <taxon>Trichosporonales</taxon>
        <taxon>Trichosporonaceae</taxon>
        <taxon>Apiotrichum</taxon>
    </lineage>
</organism>
<dbReference type="InterPro" id="IPR012677">
    <property type="entry name" value="Nucleotide-bd_a/b_plait_sf"/>
</dbReference>